<dbReference type="Proteomes" id="UP000284657">
    <property type="component" value="Unassembled WGS sequence"/>
</dbReference>
<proteinExistence type="predicted"/>
<evidence type="ECO:0000313" key="1">
    <source>
        <dbReference type="EMBL" id="RLN56665.1"/>
    </source>
</evidence>
<dbReference type="AlphaFoldDB" id="A0A3F2RWM4"/>
<evidence type="ECO:0000313" key="4">
    <source>
        <dbReference type="Proteomes" id="UP000284657"/>
    </source>
</evidence>
<name>A0A3F2RWM4_9STRA</name>
<evidence type="ECO:0000313" key="3">
    <source>
        <dbReference type="Proteomes" id="UP000277300"/>
    </source>
</evidence>
<gene>
    <name evidence="1" type="ORF">BBJ29_001028</name>
    <name evidence="2" type="ORF">BBP00_00002988</name>
</gene>
<reference evidence="3 4" key="1">
    <citation type="submission" date="2018-07" db="EMBL/GenBank/DDBJ databases">
        <title>Genome sequencing of oomycete isolates from Chile give support for New Zealand origin for Phytophthora kernoviae and make available the first Nothophytophthora sp. genome.</title>
        <authorList>
            <person name="Studholme D.J."/>
            <person name="Sanfuentes E."/>
            <person name="Panda P."/>
            <person name="Hill R."/>
            <person name="Sambles C."/>
            <person name="Grant M."/>
            <person name="Williams N.M."/>
            <person name="Mcdougal R.L."/>
        </authorList>
    </citation>
    <scope>NUCLEOTIDE SEQUENCE [LARGE SCALE GENOMIC DNA]</scope>
    <source>
        <strain evidence="2">Chile6</strain>
        <strain evidence="1">Chile7</strain>
    </source>
</reference>
<sequence length="121" mass="13776">MQGSTEVDGNGAKRLLRVDNTVKEIDESTEALNKTEDAEERGIGRDIKMGIEKLREFVMRATIKTYLKAGTNPNTVFKQLGLKKSTLANIAENKNYRYYDEYLDKYYKAAHPSLRGGRKLL</sequence>
<accession>A0A3F2RWM4</accession>
<dbReference type="Proteomes" id="UP000277300">
    <property type="component" value="Unassembled WGS sequence"/>
</dbReference>
<protein>
    <submittedName>
        <fullName evidence="2">Uncharacterized protein</fullName>
    </submittedName>
</protein>
<organism evidence="2 3">
    <name type="scientific">Phytophthora kernoviae</name>
    <dbReference type="NCBI Taxonomy" id="325452"/>
    <lineage>
        <taxon>Eukaryota</taxon>
        <taxon>Sar</taxon>
        <taxon>Stramenopiles</taxon>
        <taxon>Oomycota</taxon>
        <taxon>Peronosporomycetes</taxon>
        <taxon>Peronosporales</taxon>
        <taxon>Peronosporaceae</taxon>
        <taxon>Phytophthora</taxon>
    </lineage>
</organism>
<dbReference type="EMBL" id="MBAD02001247">
    <property type="protein sequence ID" value="RLN56665.1"/>
    <property type="molecule type" value="Genomic_DNA"/>
</dbReference>
<dbReference type="EMBL" id="MBDO02000058">
    <property type="protein sequence ID" value="RLN65154.1"/>
    <property type="molecule type" value="Genomic_DNA"/>
</dbReference>
<evidence type="ECO:0000313" key="2">
    <source>
        <dbReference type="EMBL" id="RLN65154.1"/>
    </source>
</evidence>
<comment type="caution">
    <text evidence="2">The sequence shown here is derived from an EMBL/GenBank/DDBJ whole genome shotgun (WGS) entry which is preliminary data.</text>
</comment>